<reference evidence="3" key="2">
    <citation type="submission" date="2021-09" db="EMBL/GenBank/DDBJ databases">
        <authorList>
            <person name="Jia N."/>
            <person name="Wang J."/>
            <person name="Shi W."/>
            <person name="Du L."/>
            <person name="Sun Y."/>
            <person name="Zhan W."/>
            <person name="Jiang J."/>
            <person name="Wang Q."/>
            <person name="Zhang B."/>
            <person name="Ji P."/>
            <person name="Sakyi L.B."/>
            <person name="Cui X."/>
            <person name="Yuan T."/>
            <person name="Jiang B."/>
            <person name="Yang W."/>
            <person name="Lam T.T.-Y."/>
            <person name="Chang Q."/>
            <person name="Ding S."/>
            <person name="Wang X."/>
            <person name="Zhu J."/>
            <person name="Ruan X."/>
            <person name="Zhao L."/>
            <person name="Wei J."/>
            <person name="Que T."/>
            <person name="Du C."/>
            <person name="Cheng J."/>
            <person name="Dai P."/>
            <person name="Han X."/>
            <person name="Huang E."/>
            <person name="Gao Y."/>
            <person name="Liu J."/>
            <person name="Shao H."/>
            <person name="Ye R."/>
            <person name="Li L."/>
            <person name="Wei W."/>
            <person name="Wang X."/>
            <person name="Wang C."/>
            <person name="Huo Q."/>
            <person name="Li W."/>
            <person name="Guo W."/>
            <person name="Chen H."/>
            <person name="Chen S."/>
            <person name="Zhou L."/>
            <person name="Zhou L."/>
            <person name="Ni X."/>
            <person name="Tian J."/>
            <person name="Zhou Y."/>
            <person name="Sheng Y."/>
            <person name="Liu T."/>
            <person name="Pan Y."/>
            <person name="Xia L."/>
            <person name="Li J."/>
            <person name="Zhao F."/>
            <person name="Cao W."/>
        </authorList>
    </citation>
    <scope>NUCLEOTIDE SEQUENCE</scope>
    <source>
        <strain evidence="3">Rmic-2018</strain>
        <tissue evidence="3">Larvae</tissue>
    </source>
</reference>
<dbReference type="EMBL" id="JABSTU010000005">
    <property type="protein sequence ID" value="KAH8031642.1"/>
    <property type="molecule type" value="Genomic_DNA"/>
</dbReference>
<evidence type="ECO:0000256" key="2">
    <source>
        <dbReference type="SAM" id="Phobius"/>
    </source>
</evidence>
<dbReference type="Proteomes" id="UP000821866">
    <property type="component" value="Chromosome 3"/>
</dbReference>
<comment type="caution">
    <text evidence="3">The sequence shown here is derived from an EMBL/GenBank/DDBJ whole genome shotgun (WGS) entry which is preliminary data.</text>
</comment>
<evidence type="ECO:0000313" key="3">
    <source>
        <dbReference type="EMBL" id="KAH8031642.1"/>
    </source>
</evidence>
<keyword evidence="2" id="KW-1133">Transmembrane helix</keyword>
<accession>A0A9J6EBF9</accession>
<gene>
    <name evidence="3" type="ORF">HPB51_019656</name>
</gene>
<protein>
    <submittedName>
        <fullName evidence="3">Uncharacterized protein</fullName>
    </submittedName>
</protein>
<feature type="region of interest" description="Disordered" evidence="1">
    <location>
        <begin position="1"/>
        <end position="43"/>
    </location>
</feature>
<proteinExistence type="predicted"/>
<organism evidence="3 4">
    <name type="scientific">Rhipicephalus microplus</name>
    <name type="common">Cattle tick</name>
    <name type="synonym">Boophilus microplus</name>
    <dbReference type="NCBI Taxonomy" id="6941"/>
    <lineage>
        <taxon>Eukaryota</taxon>
        <taxon>Metazoa</taxon>
        <taxon>Ecdysozoa</taxon>
        <taxon>Arthropoda</taxon>
        <taxon>Chelicerata</taxon>
        <taxon>Arachnida</taxon>
        <taxon>Acari</taxon>
        <taxon>Parasitiformes</taxon>
        <taxon>Ixodida</taxon>
        <taxon>Ixodoidea</taxon>
        <taxon>Ixodidae</taxon>
        <taxon>Rhipicephalinae</taxon>
        <taxon>Rhipicephalus</taxon>
        <taxon>Boophilus</taxon>
    </lineage>
</organism>
<name>A0A9J6EBF9_RHIMP</name>
<keyword evidence="2" id="KW-0812">Transmembrane</keyword>
<keyword evidence="4" id="KW-1185">Reference proteome</keyword>
<evidence type="ECO:0000256" key="1">
    <source>
        <dbReference type="SAM" id="MobiDB-lite"/>
    </source>
</evidence>
<feature type="transmembrane region" description="Helical" evidence="2">
    <location>
        <begin position="110"/>
        <end position="133"/>
    </location>
</feature>
<keyword evidence="2" id="KW-0472">Membrane</keyword>
<sequence>MIGPSSMTCAPEGRLHYPPRQIARAPPGYGAPESPSPPMQRGYNRYQRQIPAAAVTTRAPVRAPPSPCSPPGFVLPAYGERGHPVAEQFETTLDKTKTMFFRRRVSIFKVWQLFIMWLAFTGLLVFIASVMGFRQAEKVNGTCDVVTTCQDEAECVGGQCVCRQPPFVVVGGICVYNFTQ</sequence>
<dbReference type="AlphaFoldDB" id="A0A9J6EBF9"/>
<evidence type="ECO:0000313" key="4">
    <source>
        <dbReference type="Proteomes" id="UP000821866"/>
    </source>
</evidence>
<reference evidence="3" key="1">
    <citation type="journal article" date="2020" name="Cell">
        <title>Large-Scale Comparative Analyses of Tick Genomes Elucidate Their Genetic Diversity and Vector Capacities.</title>
        <authorList>
            <consortium name="Tick Genome and Microbiome Consortium (TIGMIC)"/>
            <person name="Jia N."/>
            <person name="Wang J."/>
            <person name="Shi W."/>
            <person name="Du L."/>
            <person name="Sun Y."/>
            <person name="Zhan W."/>
            <person name="Jiang J.F."/>
            <person name="Wang Q."/>
            <person name="Zhang B."/>
            <person name="Ji P."/>
            <person name="Bell-Sakyi L."/>
            <person name="Cui X.M."/>
            <person name="Yuan T.T."/>
            <person name="Jiang B.G."/>
            <person name="Yang W.F."/>
            <person name="Lam T.T."/>
            <person name="Chang Q.C."/>
            <person name="Ding S.J."/>
            <person name="Wang X.J."/>
            <person name="Zhu J.G."/>
            <person name="Ruan X.D."/>
            <person name="Zhao L."/>
            <person name="Wei J.T."/>
            <person name="Ye R.Z."/>
            <person name="Que T.C."/>
            <person name="Du C.H."/>
            <person name="Zhou Y.H."/>
            <person name="Cheng J.X."/>
            <person name="Dai P.F."/>
            <person name="Guo W.B."/>
            <person name="Han X.H."/>
            <person name="Huang E.J."/>
            <person name="Li L.F."/>
            <person name="Wei W."/>
            <person name="Gao Y.C."/>
            <person name="Liu J.Z."/>
            <person name="Shao H.Z."/>
            <person name="Wang X."/>
            <person name="Wang C.C."/>
            <person name="Yang T.C."/>
            <person name="Huo Q.B."/>
            <person name="Li W."/>
            <person name="Chen H.Y."/>
            <person name="Chen S.E."/>
            <person name="Zhou L.G."/>
            <person name="Ni X.B."/>
            <person name="Tian J.H."/>
            <person name="Sheng Y."/>
            <person name="Liu T."/>
            <person name="Pan Y.S."/>
            <person name="Xia L.Y."/>
            <person name="Li J."/>
            <person name="Zhao F."/>
            <person name="Cao W.C."/>
        </authorList>
    </citation>
    <scope>NUCLEOTIDE SEQUENCE</scope>
    <source>
        <strain evidence="3">Rmic-2018</strain>
    </source>
</reference>